<keyword evidence="2" id="KW-1185">Reference proteome</keyword>
<dbReference type="EMBL" id="CAJNOC010002840">
    <property type="protein sequence ID" value="CAF0954215.1"/>
    <property type="molecule type" value="Genomic_DNA"/>
</dbReference>
<dbReference type="Proteomes" id="UP000663879">
    <property type="component" value="Unassembled WGS sequence"/>
</dbReference>
<dbReference type="InterPro" id="IPR005515">
    <property type="entry name" value="VOMI"/>
</dbReference>
<dbReference type="Gene3D" id="2.100.10.20">
    <property type="entry name" value="Vitelline membrane outer layer protein I (VOMI)"/>
    <property type="match status" value="1"/>
</dbReference>
<dbReference type="AlphaFoldDB" id="A0A814D9U0"/>
<organism evidence="1 2">
    <name type="scientific">Brachionus calyciflorus</name>
    <dbReference type="NCBI Taxonomy" id="104777"/>
    <lineage>
        <taxon>Eukaryota</taxon>
        <taxon>Metazoa</taxon>
        <taxon>Spiralia</taxon>
        <taxon>Gnathifera</taxon>
        <taxon>Rotifera</taxon>
        <taxon>Eurotatoria</taxon>
        <taxon>Monogononta</taxon>
        <taxon>Pseudotrocha</taxon>
        <taxon>Ploima</taxon>
        <taxon>Brachionidae</taxon>
        <taxon>Brachionus</taxon>
    </lineage>
</organism>
<evidence type="ECO:0000313" key="1">
    <source>
        <dbReference type="EMBL" id="CAF0954215.1"/>
    </source>
</evidence>
<comment type="caution">
    <text evidence="1">The sequence shown here is derived from an EMBL/GenBank/DDBJ whole genome shotgun (WGS) entry which is preliminary data.</text>
</comment>
<reference evidence="1" key="1">
    <citation type="submission" date="2021-02" db="EMBL/GenBank/DDBJ databases">
        <authorList>
            <person name="Nowell W R."/>
        </authorList>
    </citation>
    <scope>NUCLEOTIDE SEQUENCE</scope>
    <source>
        <strain evidence="1">Ploen Becks lab</strain>
    </source>
</reference>
<dbReference type="PANTHER" id="PTHR18841">
    <property type="entry name" value="VITELLINE MEMBRANE OUTER LAYER PROTEIN I-RELATED"/>
    <property type="match status" value="1"/>
</dbReference>
<evidence type="ECO:0008006" key="3">
    <source>
        <dbReference type="Google" id="ProtNLM"/>
    </source>
</evidence>
<dbReference type="Pfam" id="PF03762">
    <property type="entry name" value="VOMI"/>
    <property type="match status" value="1"/>
</dbReference>
<evidence type="ECO:0000313" key="2">
    <source>
        <dbReference type="Proteomes" id="UP000663879"/>
    </source>
</evidence>
<dbReference type="OrthoDB" id="6344411at2759"/>
<accession>A0A814D9U0</accession>
<dbReference type="PANTHER" id="PTHR18841:SF0">
    <property type="entry name" value="VITELLINE MEMBRANE OUTER LAYER 1 HOMOLOG A-RELATED"/>
    <property type="match status" value="1"/>
</dbReference>
<proteinExistence type="predicted"/>
<dbReference type="GO" id="GO:0005615">
    <property type="term" value="C:extracellular space"/>
    <property type="evidence" value="ECO:0007669"/>
    <property type="project" value="TreeGrafter"/>
</dbReference>
<dbReference type="InterPro" id="IPR036706">
    <property type="entry name" value="VOMI_sf"/>
</dbReference>
<dbReference type="SUPFAM" id="SSF51092">
    <property type="entry name" value="Vitelline membrane outer protein-I (VMO-I)"/>
    <property type="match status" value="1"/>
</dbReference>
<sequence length="139" mass="14950">MSSGLGTCAYTEFITFLRTSYDNTALNGVELICSNGKKIKSSEGPWGSWDSNFSNCPSGHSVSGVYYGIEQKVNGDDTALNLIRLKCTDGSNITSLEGPRSTSIIPLTCPYGSIVGLKTQIEPINPDNTALKNIEFICK</sequence>
<name>A0A814D9U0_9BILA</name>
<gene>
    <name evidence="1" type="ORF">OXX778_LOCUS14107</name>
</gene>
<protein>
    <recommendedName>
        <fullName evidence="3">Vitelline membrane outer layer 1-like protein</fullName>
    </recommendedName>
</protein>